<keyword evidence="6" id="KW-0598">Phosphotransferase system</keyword>
<dbReference type="SUPFAM" id="SSF55804">
    <property type="entry name" value="Phoshotransferase/anion transport protein"/>
    <property type="match status" value="1"/>
</dbReference>
<reference evidence="13" key="1">
    <citation type="journal article" date="2019" name="Int. J. Syst. Evol. Microbiol.">
        <title>The Global Catalogue of Microorganisms (GCM) 10K type strain sequencing project: providing services to taxonomists for standard genome sequencing and annotation.</title>
        <authorList>
            <consortium name="The Broad Institute Genomics Platform"/>
            <consortium name="The Broad Institute Genome Sequencing Center for Infectious Disease"/>
            <person name="Wu L."/>
            <person name="Ma J."/>
        </authorList>
    </citation>
    <scope>NUCLEOTIDE SEQUENCE [LARGE SCALE GENOMIC DNA]</scope>
    <source>
        <strain evidence="13">NBRC 106593</strain>
    </source>
</reference>
<dbReference type="InterPro" id="IPR016152">
    <property type="entry name" value="PTrfase/Anion_transptr"/>
</dbReference>
<evidence type="ECO:0000259" key="11">
    <source>
        <dbReference type="PROSITE" id="PS51094"/>
    </source>
</evidence>
<sequence length="148" mass="15712">MDIDQALPDAAFDLDAEADTWQDALRLAGAALSAAGFTTPAYAEEMIKTVEELGPYIVIAPGIALGHSRPSPAVLSTGMSLVRLKEPVPFGHPKNDPVWLVIGLAATDENSHIDVMAALASALGRPDSLQLLREAKTPEEIRTVLRTS</sequence>
<keyword evidence="5" id="KW-0808">Transferase</keyword>
<dbReference type="Pfam" id="PF00359">
    <property type="entry name" value="PTS_EIIA_2"/>
    <property type="match status" value="1"/>
</dbReference>
<keyword evidence="3" id="KW-0963">Cytoplasm</keyword>
<evidence type="ECO:0000256" key="2">
    <source>
        <dbReference type="ARBA" id="ARBA00022448"/>
    </source>
</evidence>
<dbReference type="Gene3D" id="3.40.930.10">
    <property type="entry name" value="Mannitol-specific EII, Chain A"/>
    <property type="match status" value="1"/>
</dbReference>
<dbReference type="EMBL" id="JBHSWJ010000002">
    <property type="protein sequence ID" value="MFC6715820.1"/>
    <property type="molecule type" value="Genomic_DNA"/>
</dbReference>
<accession>A0ABW2AYA9</accession>
<evidence type="ECO:0000256" key="1">
    <source>
        <dbReference type="ARBA" id="ARBA00004496"/>
    </source>
</evidence>
<keyword evidence="13" id="KW-1185">Reference proteome</keyword>
<dbReference type="RefSeq" id="WP_377825192.1">
    <property type="nucleotide sequence ID" value="NZ_JBHSWJ010000002.1"/>
</dbReference>
<evidence type="ECO:0000256" key="5">
    <source>
        <dbReference type="ARBA" id="ARBA00022679"/>
    </source>
</evidence>
<feature type="domain" description="PTS EIIA type-2" evidence="11">
    <location>
        <begin position="5"/>
        <end position="148"/>
    </location>
</feature>
<dbReference type="InterPro" id="IPR051351">
    <property type="entry name" value="Ascorbate-PTS_EIIA_comp"/>
</dbReference>
<evidence type="ECO:0000313" key="13">
    <source>
        <dbReference type="Proteomes" id="UP001596356"/>
    </source>
</evidence>
<keyword evidence="2" id="KW-0813">Transport</keyword>
<evidence type="ECO:0000256" key="8">
    <source>
        <dbReference type="ARBA" id="ARBA00037387"/>
    </source>
</evidence>
<organism evidence="12 13">
    <name type="scientific">Branchiibius cervicis</name>
    <dbReference type="NCBI Taxonomy" id="908252"/>
    <lineage>
        <taxon>Bacteria</taxon>
        <taxon>Bacillati</taxon>
        <taxon>Actinomycetota</taxon>
        <taxon>Actinomycetes</taxon>
        <taxon>Micrococcales</taxon>
        <taxon>Dermacoccaceae</taxon>
        <taxon>Branchiibius</taxon>
    </lineage>
</organism>
<comment type="function">
    <text evidence="8">The phosphoenolpyruvate-dependent sugar phosphotransferase system (sugar PTS), a major carbohydrate active transport system, catalyzes the phosphorylation of incoming sugar substrates concomitantly with their translocation across the cell membrane. The enzyme II UlaABC PTS system is involved in ascorbate transport.</text>
</comment>
<dbReference type="PANTHER" id="PTHR36203:SF1">
    <property type="entry name" value="ASCORBATE-SPECIFIC PTS SYSTEM EIIA COMPONENT"/>
    <property type="match status" value="1"/>
</dbReference>
<gene>
    <name evidence="12" type="ORF">ACFQBT_19100</name>
</gene>
<keyword evidence="12" id="KW-0762">Sugar transport</keyword>
<keyword evidence="4" id="KW-0597">Phosphoprotein</keyword>
<dbReference type="PANTHER" id="PTHR36203">
    <property type="entry name" value="ASCORBATE-SPECIFIC PTS SYSTEM EIIA COMPONENT"/>
    <property type="match status" value="1"/>
</dbReference>
<dbReference type="PROSITE" id="PS51094">
    <property type="entry name" value="PTS_EIIA_TYPE_2"/>
    <property type="match status" value="1"/>
</dbReference>
<evidence type="ECO:0000256" key="9">
    <source>
        <dbReference type="ARBA" id="ARBA00041175"/>
    </source>
</evidence>
<evidence type="ECO:0000256" key="7">
    <source>
        <dbReference type="ARBA" id="ARBA00022777"/>
    </source>
</evidence>
<evidence type="ECO:0000256" key="4">
    <source>
        <dbReference type="ARBA" id="ARBA00022553"/>
    </source>
</evidence>
<keyword evidence="7" id="KW-0418">Kinase</keyword>
<proteinExistence type="predicted"/>
<dbReference type="InterPro" id="IPR002178">
    <property type="entry name" value="PTS_EIIA_type-2_dom"/>
</dbReference>
<protein>
    <recommendedName>
        <fullName evidence="9">Ascorbate-specific PTS system EIIA component</fullName>
    </recommendedName>
    <alternativeName>
        <fullName evidence="10">Ascorbate-specific phosphotransferase enzyme IIA component</fullName>
    </alternativeName>
</protein>
<name>A0ABW2AYA9_9MICO</name>
<comment type="subcellular location">
    <subcellularLocation>
        <location evidence="1">Cytoplasm</location>
    </subcellularLocation>
</comment>
<evidence type="ECO:0000313" key="12">
    <source>
        <dbReference type="EMBL" id="MFC6715820.1"/>
    </source>
</evidence>
<evidence type="ECO:0000256" key="10">
    <source>
        <dbReference type="ARBA" id="ARBA00042072"/>
    </source>
</evidence>
<dbReference type="Proteomes" id="UP001596356">
    <property type="component" value="Unassembled WGS sequence"/>
</dbReference>
<comment type="caution">
    <text evidence="12">The sequence shown here is derived from an EMBL/GenBank/DDBJ whole genome shotgun (WGS) entry which is preliminary data.</text>
</comment>
<evidence type="ECO:0000256" key="3">
    <source>
        <dbReference type="ARBA" id="ARBA00022490"/>
    </source>
</evidence>
<evidence type="ECO:0000256" key="6">
    <source>
        <dbReference type="ARBA" id="ARBA00022683"/>
    </source>
</evidence>
<dbReference type="CDD" id="cd00211">
    <property type="entry name" value="PTS_IIA_fru"/>
    <property type="match status" value="1"/>
</dbReference>